<reference evidence="1 2" key="1">
    <citation type="submission" date="2024-02" db="EMBL/GenBank/DDBJ databases">
        <title>First draft genome assembly of two strains of Seiridium cardinale.</title>
        <authorList>
            <person name="Emiliani G."/>
            <person name="Scali E."/>
        </authorList>
    </citation>
    <scope>NUCLEOTIDE SEQUENCE [LARGE SCALE GENOMIC DNA]</scope>
    <source>
        <strain evidence="1 2">BM-138-000479</strain>
    </source>
</reference>
<comment type="caution">
    <text evidence="1">The sequence shown here is derived from an EMBL/GenBank/DDBJ whole genome shotgun (WGS) entry which is preliminary data.</text>
</comment>
<accession>A0ABR2Y047</accession>
<name>A0ABR2Y047_9PEZI</name>
<keyword evidence="2" id="KW-1185">Reference proteome</keyword>
<proteinExistence type="predicted"/>
<evidence type="ECO:0000313" key="2">
    <source>
        <dbReference type="Proteomes" id="UP001465668"/>
    </source>
</evidence>
<protein>
    <submittedName>
        <fullName evidence="1">Uncharacterized protein</fullName>
    </submittedName>
</protein>
<dbReference type="EMBL" id="JARVKM010000011">
    <property type="protein sequence ID" value="KAK9779259.1"/>
    <property type="molecule type" value="Genomic_DNA"/>
</dbReference>
<organism evidence="1 2">
    <name type="scientific">Seiridium cardinale</name>
    <dbReference type="NCBI Taxonomy" id="138064"/>
    <lineage>
        <taxon>Eukaryota</taxon>
        <taxon>Fungi</taxon>
        <taxon>Dikarya</taxon>
        <taxon>Ascomycota</taxon>
        <taxon>Pezizomycotina</taxon>
        <taxon>Sordariomycetes</taxon>
        <taxon>Xylariomycetidae</taxon>
        <taxon>Amphisphaeriales</taxon>
        <taxon>Sporocadaceae</taxon>
        <taxon>Seiridium</taxon>
    </lineage>
</organism>
<gene>
    <name evidence="1" type="ORF">SCAR479_03741</name>
</gene>
<dbReference type="Proteomes" id="UP001465668">
    <property type="component" value="Unassembled WGS sequence"/>
</dbReference>
<sequence length="143" mass="15170">MSNLPIVLLGKSEPVGASVIQNLKPEYEVTHFMLSSEAAIAELPFVLKGQEPPTKSSEIGSGNYSTPPKAIIFGGGYDGSAIDEILNGIGSTNVLLLKSDQSIPMPPIGPEYGQKILERCKGKLGELTSAGKLDERQGGSFFY</sequence>
<evidence type="ECO:0000313" key="1">
    <source>
        <dbReference type="EMBL" id="KAK9779259.1"/>
    </source>
</evidence>